<dbReference type="PANTHER" id="PTHR33385:SF14">
    <property type="entry name" value="PROTEIN XRI1"/>
    <property type="match status" value="1"/>
</dbReference>
<feature type="compositionally biased region" description="Low complexity" evidence="1">
    <location>
        <begin position="298"/>
        <end position="319"/>
    </location>
</feature>
<reference evidence="2" key="2">
    <citation type="submission" date="2020-10" db="EMBL/GenBank/DDBJ databases">
        <authorList>
            <person name="Scholz U."/>
            <person name="Mascher M."/>
            <person name="Fiebig A."/>
        </authorList>
    </citation>
    <scope>NUCLEOTIDE SEQUENCE [LARGE SCALE GENOMIC DNA]</scope>
    <source>
        <strain evidence="2">cv. Morex</strain>
    </source>
</reference>
<organism evidence="2 3">
    <name type="scientific">Hordeum vulgare subsp. vulgare</name>
    <name type="common">Domesticated barley</name>
    <dbReference type="NCBI Taxonomy" id="112509"/>
    <lineage>
        <taxon>Eukaryota</taxon>
        <taxon>Viridiplantae</taxon>
        <taxon>Streptophyta</taxon>
        <taxon>Embryophyta</taxon>
        <taxon>Tracheophyta</taxon>
        <taxon>Spermatophyta</taxon>
        <taxon>Magnoliopsida</taxon>
        <taxon>Liliopsida</taxon>
        <taxon>Poales</taxon>
        <taxon>Poaceae</taxon>
        <taxon>BOP clade</taxon>
        <taxon>Pooideae</taxon>
        <taxon>Triticodae</taxon>
        <taxon>Triticeae</taxon>
        <taxon>Hordeinae</taxon>
        <taxon>Hordeum</taxon>
    </lineage>
</organism>
<dbReference type="GO" id="GO:0007143">
    <property type="term" value="P:female meiotic nuclear division"/>
    <property type="evidence" value="ECO:0007669"/>
    <property type="project" value="InterPro"/>
</dbReference>
<dbReference type="GO" id="GO:0007140">
    <property type="term" value="P:male meiotic nuclear division"/>
    <property type="evidence" value="ECO:0007669"/>
    <property type="project" value="InterPro"/>
</dbReference>
<dbReference type="Gramene" id="HORVU.MOREX.r3.5HG0485690.1">
    <property type="protein sequence ID" value="HORVU.MOREX.r3.5HG0485690.1"/>
    <property type="gene ID" value="HORVU.MOREX.r3.5HG0485690"/>
</dbReference>
<evidence type="ECO:0000313" key="2">
    <source>
        <dbReference type="EnsemblPlants" id="HORVU.MOREX.r3.5HG0485690.1"/>
    </source>
</evidence>
<evidence type="ECO:0000313" key="3">
    <source>
        <dbReference type="Proteomes" id="UP000011116"/>
    </source>
</evidence>
<reference evidence="3" key="1">
    <citation type="journal article" date="2012" name="Nature">
        <title>A physical, genetic and functional sequence assembly of the barley genome.</title>
        <authorList>
            <consortium name="The International Barley Genome Sequencing Consortium"/>
            <person name="Mayer K.F."/>
            <person name="Waugh R."/>
            <person name="Brown J.W."/>
            <person name="Schulman A."/>
            <person name="Langridge P."/>
            <person name="Platzer M."/>
            <person name="Fincher G.B."/>
            <person name="Muehlbauer G.J."/>
            <person name="Sato K."/>
            <person name="Close T.J."/>
            <person name="Wise R.P."/>
            <person name="Stein N."/>
        </authorList>
    </citation>
    <scope>NUCLEOTIDE SEQUENCE [LARGE SCALE GENOMIC DNA]</scope>
    <source>
        <strain evidence="3">cv. Morex</strain>
    </source>
</reference>
<dbReference type="PANTHER" id="PTHR33385">
    <property type="entry name" value="PROTEIN XRI1"/>
    <property type="match status" value="1"/>
</dbReference>
<name>A0A8I6XG73_HORVV</name>
<dbReference type="AlphaFoldDB" id="A0A8I6XG73"/>
<sequence length="413" mass="43583">MHVAAARSGLWPWSEKAVLFKHARPPHSDRPLTHALARSLSLSRCHTGGRVTRLIIYTEGGRWCCCCCAMETAQERELLQLQLQGWPFHAMPPSFDAGSAYSGSGSSMSSDSFLLGWEPPFGGCFGLADAQLHDLFPLCMEPLPLSPAATSTAADFPAEREQQVPAPAAMPNGELGDLLLVPRSNLSNFWDAGDAREQPVAINSGCVAPQQEKSSQSSAATATNSFLYDEDDLLGSIFSKRPTLAEEAPVFLTPAEAEPLPSASSSSSCHAGPPACRARAQDTTTRPSGARAPPPLPRCSSSSLKRATPEAASESTEAESGGKRRKASSGSVVCPFAVLKPDGLDGGATLADINARILMRPARPVRHPVGEYACAPRVLAADAPGISGRAVSGFTRLHTPGRGTITIMRTRGC</sequence>
<keyword evidence="3" id="KW-1185">Reference proteome</keyword>
<reference evidence="2" key="3">
    <citation type="submission" date="2022-01" db="UniProtKB">
        <authorList>
            <consortium name="EnsemblPlants"/>
        </authorList>
    </citation>
    <scope>IDENTIFICATION</scope>
    <source>
        <strain evidence="2">subsp. vulgare</strain>
    </source>
</reference>
<dbReference type="Proteomes" id="UP000011116">
    <property type="component" value="Chromosome 5H"/>
</dbReference>
<proteinExistence type="predicted"/>
<accession>A0A8I6XG73</accession>
<dbReference type="EnsemblPlants" id="HORVU.MOREX.r3.5HG0485690.1">
    <property type="protein sequence ID" value="HORVU.MOREX.r3.5HG0485690.1"/>
    <property type="gene ID" value="HORVU.MOREX.r3.5HG0485690"/>
</dbReference>
<dbReference type="InterPro" id="IPR039933">
    <property type="entry name" value="XRI1"/>
</dbReference>
<feature type="region of interest" description="Disordered" evidence="1">
    <location>
        <begin position="256"/>
        <end position="328"/>
    </location>
</feature>
<evidence type="ECO:0000256" key="1">
    <source>
        <dbReference type="SAM" id="MobiDB-lite"/>
    </source>
</evidence>
<gene>
    <name evidence="2" type="primary">LOC123395994</name>
</gene>
<protein>
    <recommendedName>
        <fullName evidence="4">Protein XRI1</fullName>
    </recommendedName>
</protein>
<evidence type="ECO:0008006" key="4">
    <source>
        <dbReference type="Google" id="ProtNLM"/>
    </source>
</evidence>
<feature type="compositionally biased region" description="Low complexity" evidence="1">
    <location>
        <begin position="256"/>
        <end position="275"/>
    </location>
</feature>